<dbReference type="PANTHER" id="PTHR21089:SF1">
    <property type="entry name" value="BIFUNCTIONAL 3-DEHYDROQUINATE DEHYDRATASE_SHIKIMATE DEHYDROGENASE, CHLOROPLASTIC"/>
    <property type="match status" value="1"/>
</dbReference>
<organism evidence="4 5">
    <name type="scientific">Longispora fulva</name>
    <dbReference type="NCBI Taxonomy" id="619741"/>
    <lineage>
        <taxon>Bacteria</taxon>
        <taxon>Bacillati</taxon>
        <taxon>Actinomycetota</taxon>
        <taxon>Actinomycetes</taxon>
        <taxon>Micromonosporales</taxon>
        <taxon>Micromonosporaceae</taxon>
        <taxon>Longispora</taxon>
    </lineage>
</organism>
<evidence type="ECO:0000313" key="4">
    <source>
        <dbReference type="EMBL" id="MBG6141554.1"/>
    </source>
</evidence>
<comment type="caution">
    <text evidence="4">The sequence shown here is derived from an EMBL/GenBank/DDBJ whole genome shotgun (WGS) entry which is preliminary data.</text>
</comment>
<feature type="domain" description="Shikimate dehydrogenase substrate binding N-terminal" evidence="3">
    <location>
        <begin position="20"/>
        <end position="102"/>
    </location>
</feature>
<dbReference type="Gene3D" id="3.40.50.720">
    <property type="entry name" value="NAD(P)-binding Rossmann-like Domain"/>
    <property type="match status" value="1"/>
</dbReference>
<protein>
    <submittedName>
        <fullName evidence="4">Shikimate dehydrogenase</fullName>
        <ecNumber evidence="4">1.1.1.25</ecNumber>
    </submittedName>
</protein>
<dbReference type="GO" id="GO:0009073">
    <property type="term" value="P:aromatic amino acid family biosynthetic process"/>
    <property type="evidence" value="ECO:0007669"/>
    <property type="project" value="UniProtKB-KW"/>
</dbReference>
<evidence type="ECO:0000256" key="1">
    <source>
        <dbReference type="ARBA" id="ARBA00004871"/>
    </source>
</evidence>
<evidence type="ECO:0000259" key="3">
    <source>
        <dbReference type="Pfam" id="PF08501"/>
    </source>
</evidence>
<sequence length="270" mass="28169">MPDPTRDATTITGQTRLVAVLGDPVAQVRAPALLNRLFAARGVDIVVIPAHVRPDDLGTVVRGLQATANVVGLLVTVPHKVNVLRYADVRSAAAELAGGANALRRLDDGTWHADNFDGAGFVAGLVEAGHRPEGRHVVLVGAGGAGAAIAPALLGAGVDRLTLSDVDDTRVKEVAERLSPHWPGRIFTGTGLESADIVVNATPLGMGPDDPLPFDPAESRPGALVADIVMKPRETRLLREAAGLGRPVLPGEPMLRNQMDLYLGYFAPGA</sequence>
<name>A0A8J7GYD8_9ACTN</name>
<proteinExistence type="predicted"/>
<dbReference type="InterPro" id="IPR022893">
    <property type="entry name" value="Shikimate_DH_fam"/>
</dbReference>
<dbReference type="PANTHER" id="PTHR21089">
    <property type="entry name" value="SHIKIMATE DEHYDROGENASE"/>
    <property type="match status" value="1"/>
</dbReference>
<comment type="pathway">
    <text evidence="1">Metabolic intermediate biosynthesis; chorismate biosynthesis; chorismate from D-erythrose 4-phosphate and phosphoenolpyruvate: step 4/7.</text>
</comment>
<dbReference type="AlphaFoldDB" id="A0A8J7GYD8"/>
<dbReference type="InterPro" id="IPR046346">
    <property type="entry name" value="Aminoacid_DH-like_N_sf"/>
</dbReference>
<dbReference type="InterPro" id="IPR013708">
    <property type="entry name" value="Shikimate_DH-bd_N"/>
</dbReference>
<keyword evidence="5" id="KW-1185">Reference proteome</keyword>
<dbReference type="GO" id="GO:0019632">
    <property type="term" value="P:shikimate metabolic process"/>
    <property type="evidence" value="ECO:0007669"/>
    <property type="project" value="TreeGrafter"/>
</dbReference>
<gene>
    <name evidence="4" type="ORF">IW245_007748</name>
</gene>
<keyword evidence="2" id="KW-0028">Amino-acid biosynthesis</keyword>
<dbReference type="GO" id="GO:0050661">
    <property type="term" value="F:NADP binding"/>
    <property type="evidence" value="ECO:0007669"/>
    <property type="project" value="TreeGrafter"/>
</dbReference>
<evidence type="ECO:0000256" key="2">
    <source>
        <dbReference type="ARBA" id="ARBA00023141"/>
    </source>
</evidence>
<dbReference type="GO" id="GO:0009423">
    <property type="term" value="P:chorismate biosynthetic process"/>
    <property type="evidence" value="ECO:0007669"/>
    <property type="project" value="TreeGrafter"/>
</dbReference>
<keyword evidence="4" id="KW-0560">Oxidoreductase</keyword>
<reference evidence="4" key="1">
    <citation type="submission" date="2020-11" db="EMBL/GenBank/DDBJ databases">
        <title>Sequencing the genomes of 1000 actinobacteria strains.</title>
        <authorList>
            <person name="Klenk H.-P."/>
        </authorList>
    </citation>
    <scope>NUCLEOTIDE SEQUENCE</scope>
    <source>
        <strain evidence="4">DSM 45356</strain>
    </source>
</reference>
<dbReference type="EMBL" id="JADOUF010000001">
    <property type="protein sequence ID" value="MBG6141554.1"/>
    <property type="molecule type" value="Genomic_DNA"/>
</dbReference>
<keyword evidence="2" id="KW-0057">Aromatic amino acid biosynthesis</keyword>
<dbReference type="SUPFAM" id="SSF51735">
    <property type="entry name" value="NAD(P)-binding Rossmann-fold domains"/>
    <property type="match status" value="1"/>
</dbReference>
<dbReference type="Gene3D" id="3.40.50.10860">
    <property type="entry name" value="Leucine Dehydrogenase, chain A, domain 1"/>
    <property type="match status" value="1"/>
</dbReference>
<dbReference type="SUPFAM" id="SSF53223">
    <property type="entry name" value="Aminoacid dehydrogenase-like, N-terminal domain"/>
    <property type="match status" value="1"/>
</dbReference>
<dbReference type="InterPro" id="IPR036291">
    <property type="entry name" value="NAD(P)-bd_dom_sf"/>
</dbReference>
<evidence type="ECO:0000313" key="5">
    <source>
        <dbReference type="Proteomes" id="UP000622552"/>
    </source>
</evidence>
<accession>A0A8J7GYD8</accession>
<dbReference type="EC" id="1.1.1.25" evidence="4"/>
<dbReference type="RefSeq" id="WP_197007954.1">
    <property type="nucleotide sequence ID" value="NZ_BONS01000013.1"/>
</dbReference>
<dbReference type="GO" id="GO:0005829">
    <property type="term" value="C:cytosol"/>
    <property type="evidence" value="ECO:0007669"/>
    <property type="project" value="TreeGrafter"/>
</dbReference>
<dbReference type="Proteomes" id="UP000622552">
    <property type="component" value="Unassembled WGS sequence"/>
</dbReference>
<dbReference type="GO" id="GO:0004764">
    <property type="term" value="F:shikimate 3-dehydrogenase (NADP+) activity"/>
    <property type="evidence" value="ECO:0007669"/>
    <property type="project" value="UniProtKB-EC"/>
</dbReference>
<dbReference type="Pfam" id="PF08501">
    <property type="entry name" value="Shikimate_dh_N"/>
    <property type="match status" value="1"/>
</dbReference>